<evidence type="ECO:0000256" key="2">
    <source>
        <dbReference type="ARBA" id="ARBA00022692"/>
    </source>
</evidence>
<feature type="transmembrane region" description="Helical" evidence="6">
    <location>
        <begin position="212"/>
        <end position="231"/>
    </location>
</feature>
<dbReference type="PANTHER" id="PTHR43184:SF12">
    <property type="entry name" value="SUGAR PHOSPHATE EXCHANGER 3"/>
    <property type="match status" value="1"/>
</dbReference>
<dbReference type="EMBL" id="SUNJ01004814">
    <property type="protein sequence ID" value="TPP64155.1"/>
    <property type="molecule type" value="Genomic_DNA"/>
</dbReference>
<dbReference type="PANTHER" id="PTHR43184">
    <property type="entry name" value="MAJOR FACILITATOR SUPERFAMILY TRANSPORTER 16, ISOFORM B"/>
    <property type="match status" value="1"/>
</dbReference>
<feature type="region of interest" description="Disordered" evidence="5">
    <location>
        <begin position="268"/>
        <end position="287"/>
    </location>
</feature>
<feature type="transmembrane region" description="Helical" evidence="6">
    <location>
        <begin position="25"/>
        <end position="42"/>
    </location>
</feature>
<dbReference type="InterPro" id="IPR036259">
    <property type="entry name" value="MFS_trans_sf"/>
</dbReference>
<dbReference type="OrthoDB" id="3639251at2759"/>
<evidence type="ECO:0000256" key="1">
    <source>
        <dbReference type="ARBA" id="ARBA00004141"/>
    </source>
</evidence>
<dbReference type="Gene3D" id="1.20.1250.20">
    <property type="entry name" value="MFS general substrate transporter like domains"/>
    <property type="match status" value="1"/>
</dbReference>
<feature type="transmembrane region" description="Helical" evidence="6">
    <location>
        <begin position="237"/>
        <end position="257"/>
    </location>
</feature>
<dbReference type="STRING" id="46835.A0A504YU53"/>
<evidence type="ECO:0000256" key="6">
    <source>
        <dbReference type="SAM" id="Phobius"/>
    </source>
</evidence>
<evidence type="ECO:0000256" key="5">
    <source>
        <dbReference type="SAM" id="MobiDB-lite"/>
    </source>
</evidence>
<accession>A0A504YU53</accession>
<comment type="subcellular location">
    <subcellularLocation>
        <location evidence="1">Membrane</location>
        <topology evidence="1">Multi-pass membrane protein</topology>
    </subcellularLocation>
</comment>
<comment type="caution">
    <text evidence="7">The sequence shown here is derived from an EMBL/GenBank/DDBJ whole genome shotgun (WGS) entry which is preliminary data.</text>
</comment>
<feature type="transmembrane region" description="Helical" evidence="6">
    <location>
        <begin position="172"/>
        <end position="200"/>
    </location>
</feature>
<dbReference type="SUPFAM" id="SSF103473">
    <property type="entry name" value="MFS general substrate transporter"/>
    <property type="match status" value="1"/>
</dbReference>
<evidence type="ECO:0000256" key="4">
    <source>
        <dbReference type="ARBA" id="ARBA00023136"/>
    </source>
</evidence>
<evidence type="ECO:0000256" key="3">
    <source>
        <dbReference type="ARBA" id="ARBA00022989"/>
    </source>
</evidence>
<evidence type="ECO:0008006" key="9">
    <source>
        <dbReference type="Google" id="ProtNLM"/>
    </source>
</evidence>
<dbReference type="GO" id="GO:0022857">
    <property type="term" value="F:transmembrane transporter activity"/>
    <property type="evidence" value="ECO:0007669"/>
    <property type="project" value="InterPro"/>
</dbReference>
<evidence type="ECO:0000313" key="7">
    <source>
        <dbReference type="EMBL" id="TPP64155.1"/>
    </source>
</evidence>
<feature type="transmembrane region" description="Helical" evidence="6">
    <location>
        <begin position="145"/>
        <end position="166"/>
    </location>
</feature>
<proteinExistence type="predicted"/>
<name>A0A504YU53_FASGI</name>
<dbReference type="InterPro" id="IPR011701">
    <property type="entry name" value="MFS"/>
</dbReference>
<organism evidence="7 8">
    <name type="scientific">Fasciola gigantica</name>
    <name type="common">Giant liver fluke</name>
    <dbReference type="NCBI Taxonomy" id="46835"/>
    <lineage>
        <taxon>Eukaryota</taxon>
        <taxon>Metazoa</taxon>
        <taxon>Spiralia</taxon>
        <taxon>Lophotrochozoa</taxon>
        <taxon>Platyhelminthes</taxon>
        <taxon>Trematoda</taxon>
        <taxon>Digenea</taxon>
        <taxon>Plagiorchiida</taxon>
        <taxon>Echinostomata</taxon>
        <taxon>Echinostomatoidea</taxon>
        <taxon>Fasciolidae</taxon>
        <taxon>Fasciola</taxon>
    </lineage>
</organism>
<protein>
    <recommendedName>
        <fullName evidence="9">Major facilitator superfamily (MFS) profile domain-containing protein</fullName>
    </recommendedName>
</protein>
<sequence length="341" mass="38895">MTGYPPWGHKFLNRLCLRDSHSRNAFYIFLLTFLCYACYHASRKPISIVKGVLHTAEYKHATSNTVRRGWAPFGEIRPRYPFTRLCFRPGKLESTYRWSGIQLPDRLRNINGFEVSLPCVLLTWFLKKCHHFSGYIAERTDLRMFLAVGMFISGLMNVAFACAYYWDIHSYTYFLVVQVLSGIFQASGWPAVVTLMGNWWGERRRGFIMGMWNAHTSIGNILGSVLAGQFVQSNWGASFAVPGLILLGGSVVVYASLVDHPDRLGLPDSAVKSPHPKEFSSGPTHSLSEVSYPPLLLTQRLNHMRTHLYWTHFRTVFGSLYFHDSNVVHVFSRIKPTCNLC</sequence>
<keyword evidence="8" id="KW-1185">Reference proteome</keyword>
<dbReference type="GO" id="GO:0016020">
    <property type="term" value="C:membrane"/>
    <property type="evidence" value="ECO:0007669"/>
    <property type="project" value="UniProtKB-SubCell"/>
</dbReference>
<dbReference type="AlphaFoldDB" id="A0A504YU53"/>
<keyword evidence="4 6" id="KW-0472">Membrane</keyword>
<evidence type="ECO:0000313" key="8">
    <source>
        <dbReference type="Proteomes" id="UP000316759"/>
    </source>
</evidence>
<reference evidence="7 8" key="1">
    <citation type="submission" date="2019-04" db="EMBL/GenBank/DDBJ databases">
        <title>Annotation for the trematode Fasciola gigantica.</title>
        <authorList>
            <person name="Choi Y.-J."/>
        </authorList>
    </citation>
    <scope>NUCLEOTIDE SEQUENCE [LARGE SCALE GENOMIC DNA]</scope>
    <source>
        <strain evidence="7">Uganda_cow_1</strain>
    </source>
</reference>
<dbReference type="Proteomes" id="UP000316759">
    <property type="component" value="Unassembled WGS sequence"/>
</dbReference>
<keyword evidence="2 6" id="KW-0812">Transmembrane</keyword>
<dbReference type="Pfam" id="PF07690">
    <property type="entry name" value="MFS_1"/>
    <property type="match status" value="1"/>
</dbReference>
<gene>
    <name evidence="7" type="ORF">FGIG_05168</name>
</gene>
<keyword evidence="3 6" id="KW-1133">Transmembrane helix</keyword>